<reference evidence="1 2" key="1">
    <citation type="submission" date="2019-02" db="EMBL/GenBank/DDBJ databases">
        <title>Deep-cultivation of Planctomycetes and their phenomic and genomic characterization uncovers novel biology.</title>
        <authorList>
            <person name="Wiegand S."/>
            <person name="Jogler M."/>
            <person name="Boedeker C."/>
            <person name="Pinto D."/>
            <person name="Vollmers J."/>
            <person name="Rivas-Marin E."/>
            <person name="Kohn T."/>
            <person name="Peeters S.H."/>
            <person name="Heuer A."/>
            <person name="Rast P."/>
            <person name="Oberbeckmann S."/>
            <person name="Bunk B."/>
            <person name="Jeske O."/>
            <person name="Meyerdierks A."/>
            <person name="Storesund J.E."/>
            <person name="Kallscheuer N."/>
            <person name="Luecker S."/>
            <person name="Lage O.M."/>
            <person name="Pohl T."/>
            <person name="Merkel B.J."/>
            <person name="Hornburger P."/>
            <person name="Mueller R.-W."/>
            <person name="Bruemmer F."/>
            <person name="Labrenz M."/>
            <person name="Spormann A.M."/>
            <person name="Op den Camp H."/>
            <person name="Overmann J."/>
            <person name="Amann R."/>
            <person name="Jetten M.S.M."/>
            <person name="Mascher T."/>
            <person name="Medema M.H."/>
            <person name="Devos D.P."/>
            <person name="Kaster A.-K."/>
            <person name="Ovreas L."/>
            <person name="Rohde M."/>
            <person name="Galperin M.Y."/>
            <person name="Jogler C."/>
        </authorList>
    </citation>
    <scope>NUCLEOTIDE SEQUENCE [LARGE SCALE GENOMIC DNA]</scope>
    <source>
        <strain evidence="1 2">HG66A1</strain>
    </source>
</reference>
<protein>
    <submittedName>
        <fullName evidence="1">Uncharacterized protein</fullName>
    </submittedName>
</protein>
<name>A0A517PPN2_9PLAN</name>
<dbReference type="EMBL" id="CP036266">
    <property type="protein sequence ID" value="QDT21334.1"/>
    <property type="molecule type" value="Genomic_DNA"/>
</dbReference>
<dbReference type="Proteomes" id="UP000320421">
    <property type="component" value="Chromosome"/>
</dbReference>
<sequence length="155" mass="17208">MMTQVSSAAGDLISISHEDGTESYAVLLFKSERVSGEILLGVFDRDISGPAEVDLHFGSLLYTYDTLISEGEWKIVGHIDVPNAIRYSRRLDGGLLWEGDQQIVSEETEQIPVMRIAGTGIAADYLHYLRNGGEDSAFYRTNTRMMKAFLGTLEK</sequence>
<proteinExistence type="predicted"/>
<dbReference type="RefSeq" id="WP_145185507.1">
    <property type="nucleotide sequence ID" value="NZ_CP036266.1"/>
</dbReference>
<dbReference type="AlphaFoldDB" id="A0A517PPN2"/>
<organism evidence="1 2">
    <name type="scientific">Gimesia chilikensis</name>
    <dbReference type="NCBI Taxonomy" id="2605989"/>
    <lineage>
        <taxon>Bacteria</taxon>
        <taxon>Pseudomonadati</taxon>
        <taxon>Planctomycetota</taxon>
        <taxon>Planctomycetia</taxon>
        <taxon>Planctomycetales</taxon>
        <taxon>Planctomycetaceae</taxon>
        <taxon>Gimesia</taxon>
    </lineage>
</organism>
<evidence type="ECO:0000313" key="2">
    <source>
        <dbReference type="Proteomes" id="UP000320421"/>
    </source>
</evidence>
<gene>
    <name evidence="1" type="ORF">HG66A1_31330</name>
</gene>
<evidence type="ECO:0000313" key="1">
    <source>
        <dbReference type="EMBL" id="QDT21334.1"/>
    </source>
</evidence>
<keyword evidence="2" id="KW-1185">Reference proteome</keyword>
<accession>A0A517PPN2</accession>